<organism evidence="1 2">
    <name type="scientific">Hypoxylon rubiginosum</name>
    <dbReference type="NCBI Taxonomy" id="110542"/>
    <lineage>
        <taxon>Eukaryota</taxon>
        <taxon>Fungi</taxon>
        <taxon>Dikarya</taxon>
        <taxon>Ascomycota</taxon>
        <taxon>Pezizomycotina</taxon>
        <taxon>Sordariomycetes</taxon>
        <taxon>Xylariomycetidae</taxon>
        <taxon>Xylariales</taxon>
        <taxon>Hypoxylaceae</taxon>
        <taxon>Hypoxylon</taxon>
    </lineage>
</organism>
<reference evidence="1 2" key="1">
    <citation type="journal article" date="2022" name="New Phytol.">
        <title>Ecological generalism drives hyperdiversity of secondary metabolite gene clusters in xylarialean endophytes.</title>
        <authorList>
            <person name="Franco M.E.E."/>
            <person name="Wisecaver J.H."/>
            <person name="Arnold A.E."/>
            <person name="Ju Y.M."/>
            <person name="Slot J.C."/>
            <person name="Ahrendt S."/>
            <person name="Moore L.P."/>
            <person name="Eastman K.E."/>
            <person name="Scott K."/>
            <person name="Konkel Z."/>
            <person name="Mondo S.J."/>
            <person name="Kuo A."/>
            <person name="Hayes R.D."/>
            <person name="Haridas S."/>
            <person name="Andreopoulos B."/>
            <person name="Riley R."/>
            <person name="LaButti K."/>
            <person name="Pangilinan J."/>
            <person name="Lipzen A."/>
            <person name="Amirebrahimi M."/>
            <person name="Yan J."/>
            <person name="Adam C."/>
            <person name="Keymanesh K."/>
            <person name="Ng V."/>
            <person name="Louie K."/>
            <person name="Northen T."/>
            <person name="Drula E."/>
            <person name="Henrissat B."/>
            <person name="Hsieh H.M."/>
            <person name="Youens-Clark K."/>
            <person name="Lutzoni F."/>
            <person name="Miadlikowska J."/>
            <person name="Eastwood D.C."/>
            <person name="Hamelin R.C."/>
            <person name="Grigoriev I.V."/>
            <person name="U'Ren J.M."/>
        </authorList>
    </citation>
    <scope>NUCLEOTIDE SEQUENCE [LARGE SCALE GENOMIC DNA]</scope>
    <source>
        <strain evidence="1 2">ER1909</strain>
    </source>
</reference>
<name>A0ACC0CI98_9PEZI</name>
<dbReference type="EMBL" id="MU394492">
    <property type="protein sequence ID" value="KAI6080118.1"/>
    <property type="molecule type" value="Genomic_DNA"/>
</dbReference>
<evidence type="ECO:0000313" key="2">
    <source>
        <dbReference type="Proteomes" id="UP001497680"/>
    </source>
</evidence>
<proteinExistence type="predicted"/>
<accession>A0ACC0CI98</accession>
<gene>
    <name evidence="1" type="ORF">F4821DRAFT_252276</name>
</gene>
<evidence type="ECO:0000313" key="1">
    <source>
        <dbReference type="EMBL" id="KAI6080118.1"/>
    </source>
</evidence>
<keyword evidence="2" id="KW-1185">Reference proteome</keyword>
<comment type="caution">
    <text evidence="1">The sequence shown here is derived from an EMBL/GenBank/DDBJ whole genome shotgun (WGS) entry which is preliminary data.</text>
</comment>
<sequence length="410" mass="46350">MVFDMPPFKKDWQCDTCGKPADTLALPRHHGARISHQRLCLGLDSDGKPLGIPLHCFVPHCAYQPRDPKQANVWEQHYRTQHNIPTAEQNILSLRLRYQKALLPDVDLNSHFGSFYSRASPITAFEDLQEQWEQHGMNPPCTTAQIPSYLHTYREEFWKLFQVVPVSFHSHVSDITPQVIVSICMRLIQHFESSQIRLAQAQRENCGLAVLPGTYGSTHGSQAYHSVIETNKSAACGFVPTVLSRNFDSVSLCRELRALQNRGYIGILFEIVSANGGMVISSEQWNMLAESCLQCELFLVVDEALTAVRCGAPFAFQRPEYAKYEPSFILFGKGIRVSGLAVNPRGVMISKLGLDQQNLIRFCTLWADRLPSSVLPFPVLLESLGTLRLIRQKNLPERSERIGLYLRELL</sequence>
<dbReference type="Proteomes" id="UP001497680">
    <property type="component" value="Unassembled WGS sequence"/>
</dbReference>
<protein>
    <submittedName>
        <fullName evidence="1">Uncharacterized protein</fullName>
    </submittedName>
</protein>